<evidence type="ECO:0000256" key="5">
    <source>
        <dbReference type="ARBA" id="ARBA00022833"/>
    </source>
</evidence>
<keyword evidence="3" id="KW-0677">Repeat</keyword>
<name>A0A7L4EML3_HIRRU</name>
<dbReference type="GO" id="GO:0000978">
    <property type="term" value="F:RNA polymerase II cis-regulatory region sequence-specific DNA binding"/>
    <property type="evidence" value="ECO:0007669"/>
    <property type="project" value="TreeGrafter"/>
</dbReference>
<accession>A0A7L4EML3</accession>
<dbReference type="FunFam" id="3.30.160.60:FF:002061">
    <property type="entry name" value="Uncharacterized protein"/>
    <property type="match status" value="1"/>
</dbReference>
<dbReference type="PANTHER" id="PTHR23226:SF416">
    <property type="entry name" value="FI01424P"/>
    <property type="match status" value="1"/>
</dbReference>
<feature type="non-terminal residue" evidence="9">
    <location>
        <position position="1"/>
    </location>
</feature>
<evidence type="ECO:0000313" key="9">
    <source>
        <dbReference type="EMBL" id="NXW74891.1"/>
    </source>
</evidence>
<comment type="caution">
    <text evidence="9">The sequence shown here is derived from an EMBL/GenBank/DDBJ whole genome shotgun (WGS) entry which is preliminary data.</text>
</comment>
<evidence type="ECO:0000313" key="10">
    <source>
        <dbReference type="Proteomes" id="UP000585317"/>
    </source>
</evidence>
<feature type="non-terminal residue" evidence="9">
    <location>
        <position position="82"/>
    </location>
</feature>
<feature type="domain" description="C2H2-type" evidence="8">
    <location>
        <begin position="60"/>
        <end position="82"/>
    </location>
</feature>
<evidence type="ECO:0000256" key="6">
    <source>
        <dbReference type="ARBA" id="ARBA00023242"/>
    </source>
</evidence>
<keyword evidence="2" id="KW-0479">Metal-binding</keyword>
<dbReference type="SUPFAM" id="SSF57667">
    <property type="entry name" value="beta-beta-alpha zinc fingers"/>
    <property type="match status" value="1"/>
</dbReference>
<dbReference type="Proteomes" id="UP000585317">
    <property type="component" value="Unassembled WGS sequence"/>
</dbReference>
<dbReference type="Pfam" id="PF00096">
    <property type="entry name" value="zf-C2H2"/>
    <property type="match status" value="2"/>
</dbReference>
<sequence length="82" mass="9522">ERPTLGLGGTQRSGRSLELEVHEQLHKGEKHHKCWKCEKSFSQRSHLICHWGINTEDWPYECGACGKRFKSSSTLIVHKRIH</sequence>
<evidence type="ECO:0000259" key="8">
    <source>
        <dbReference type="PROSITE" id="PS50157"/>
    </source>
</evidence>
<reference evidence="9 10" key="1">
    <citation type="submission" date="2019-09" db="EMBL/GenBank/DDBJ databases">
        <title>Bird 10,000 Genomes (B10K) Project - Family phase.</title>
        <authorList>
            <person name="Zhang G."/>
        </authorList>
    </citation>
    <scope>NUCLEOTIDE SEQUENCE [LARGE SCALE GENOMIC DNA]</scope>
    <source>
        <strain evidence="9">B10K-DU-001-67</strain>
        <tissue evidence="9">Muscle</tissue>
    </source>
</reference>
<dbReference type="GO" id="GO:0005634">
    <property type="term" value="C:nucleus"/>
    <property type="evidence" value="ECO:0007669"/>
    <property type="project" value="UniProtKB-SubCell"/>
</dbReference>
<dbReference type="SMART" id="SM00355">
    <property type="entry name" value="ZnF_C2H2"/>
    <property type="match status" value="2"/>
</dbReference>
<dbReference type="PROSITE" id="PS50157">
    <property type="entry name" value="ZINC_FINGER_C2H2_2"/>
    <property type="match status" value="2"/>
</dbReference>
<dbReference type="InterPro" id="IPR013087">
    <property type="entry name" value="Znf_C2H2_type"/>
</dbReference>
<gene>
    <name evidence="9" type="primary">Znf256_1</name>
    <name evidence="9" type="ORF">HIRRUS_R03050</name>
</gene>
<dbReference type="GO" id="GO:0000981">
    <property type="term" value="F:DNA-binding transcription factor activity, RNA polymerase II-specific"/>
    <property type="evidence" value="ECO:0007669"/>
    <property type="project" value="TreeGrafter"/>
</dbReference>
<evidence type="ECO:0000256" key="7">
    <source>
        <dbReference type="PROSITE-ProRule" id="PRU00042"/>
    </source>
</evidence>
<evidence type="ECO:0000256" key="2">
    <source>
        <dbReference type="ARBA" id="ARBA00022723"/>
    </source>
</evidence>
<dbReference type="AlphaFoldDB" id="A0A7L4EML3"/>
<dbReference type="GO" id="GO:0008270">
    <property type="term" value="F:zinc ion binding"/>
    <property type="evidence" value="ECO:0007669"/>
    <property type="project" value="UniProtKB-KW"/>
</dbReference>
<proteinExistence type="predicted"/>
<evidence type="ECO:0000256" key="3">
    <source>
        <dbReference type="ARBA" id="ARBA00022737"/>
    </source>
</evidence>
<evidence type="ECO:0000256" key="4">
    <source>
        <dbReference type="ARBA" id="ARBA00022771"/>
    </source>
</evidence>
<organism evidence="9 10">
    <name type="scientific">Hirundo rustica</name>
    <name type="common">Barn swallow</name>
    <dbReference type="NCBI Taxonomy" id="43150"/>
    <lineage>
        <taxon>Eukaryota</taxon>
        <taxon>Metazoa</taxon>
        <taxon>Chordata</taxon>
        <taxon>Craniata</taxon>
        <taxon>Vertebrata</taxon>
        <taxon>Euteleostomi</taxon>
        <taxon>Archelosauria</taxon>
        <taxon>Archosauria</taxon>
        <taxon>Dinosauria</taxon>
        <taxon>Saurischia</taxon>
        <taxon>Theropoda</taxon>
        <taxon>Coelurosauria</taxon>
        <taxon>Aves</taxon>
        <taxon>Neognathae</taxon>
        <taxon>Neoaves</taxon>
        <taxon>Telluraves</taxon>
        <taxon>Australaves</taxon>
        <taxon>Passeriformes</taxon>
        <taxon>Sylvioidea</taxon>
        <taxon>Hirundinidae</taxon>
        <taxon>Hirundo</taxon>
    </lineage>
</organism>
<comment type="subcellular location">
    <subcellularLocation>
        <location evidence="1">Nucleus</location>
    </subcellularLocation>
</comment>
<dbReference type="EMBL" id="VZZX01007005">
    <property type="protein sequence ID" value="NXW74891.1"/>
    <property type="molecule type" value="Genomic_DNA"/>
</dbReference>
<dbReference type="InterPro" id="IPR036236">
    <property type="entry name" value="Znf_C2H2_sf"/>
</dbReference>
<dbReference type="FunFam" id="3.30.160.60:FF:000355">
    <property type="entry name" value="zinc finger and SCAN domain-containing protein 20 isoform X1"/>
    <property type="match status" value="1"/>
</dbReference>
<keyword evidence="4 7" id="KW-0863">Zinc-finger</keyword>
<feature type="domain" description="C2H2-type" evidence="8">
    <location>
        <begin position="32"/>
        <end position="59"/>
    </location>
</feature>
<keyword evidence="6" id="KW-0539">Nucleus</keyword>
<dbReference type="Gene3D" id="3.30.160.60">
    <property type="entry name" value="Classic Zinc Finger"/>
    <property type="match status" value="2"/>
</dbReference>
<evidence type="ECO:0000256" key="1">
    <source>
        <dbReference type="ARBA" id="ARBA00004123"/>
    </source>
</evidence>
<dbReference type="PANTHER" id="PTHR23226">
    <property type="entry name" value="ZINC FINGER AND SCAN DOMAIN-CONTAINING"/>
    <property type="match status" value="1"/>
</dbReference>
<keyword evidence="5" id="KW-0862">Zinc</keyword>
<protein>
    <submittedName>
        <fullName evidence="9">ZN256 protein</fullName>
    </submittedName>
</protein>
<dbReference type="PROSITE" id="PS00028">
    <property type="entry name" value="ZINC_FINGER_C2H2_1"/>
    <property type="match status" value="1"/>
</dbReference>